<comment type="caution">
    <text evidence="1">The sequence shown here is derived from an EMBL/GenBank/DDBJ whole genome shotgun (WGS) entry which is preliminary data.</text>
</comment>
<protein>
    <submittedName>
        <fullName evidence="1">Transcriptional regulator</fullName>
    </submittedName>
</protein>
<keyword evidence="2" id="KW-1185">Reference proteome</keyword>
<name>A0ABU6FZ03_9BACL</name>
<sequence length="722" mass="81510">MDIINQTNRTILFEEMNPEKLDIMTIVGDVRGIDSLSDDKIKEINQHLLVKSFDEFLDKFSPSVYSFFNAANQKVMYTLKKPEGISDDSVSEIKIDQSNDFLKMLFTLIDTKRSQGITNVDFKFENLLDMISPKKVMDDIRQVRKEIHYLYAQHDKLDDGDPKKLDLGDKLNFMFEDASKNYNNVMAMLPLAIEDIKTRLLLGSSQEESQSEAIQIGQLTIGETGELKIIEAPKSDSTQLLVMDDSIGNGLISVFEDDYDSVSDTPSSYVKDLVVRTFCPLPALQSNINTEVEVQNYNTYLEFYKNAKDEFVKTVKPLVEKILGVKMYFDQYATKNKGMQPSLIVTNAKLDMMVKSSNIPRLETFLNTVNAKNDFSDTIWFGIVPSVQLESSGSSTVSRERFRGNEKVAKQDGNTMESLSMLLQVVKDYKLQIFFSFETGEETTFNSMATSGIDKYMDKCGVLVRKEYSEYAVPCIPNFTVIPKDKSGVVIDTKMLQTEDGVTLSKEKEDILKLWIEGVYIGAAYVAAGIVAAYQCGEYLKESFKSVSREFPGVRFDIEAGDNGLRAVTTMAKEISGFTNNIKDAINRKNFGFVFSSENAQLQGKDIKRITVYKARSLASADEGFDPLYKTLVSTYIERILRFQTGDFKHDNIVKFFSNNPNSQKSKWLSTRGFTNSIIQDGDDMSFMIDDKSNLCQIDLVFNGNVKNLEVMITKGTTPVKA</sequence>
<accession>A0ABU6FZ03</accession>
<gene>
    <name evidence="1" type="ORF">P4I72_04070</name>
</gene>
<dbReference type="RefSeq" id="WP_326070680.1">
    <property type="nucleotide sequence ID" value="NZ_JARLKY010000009.1"/>
</dbReference>
<dbReference type="EMBL" id="JARLKY010000009">
    <property type="protein sequence ID" value="MEC0226287.1"/>
    <property type="molecule type" value="Genomic_DNA"/>
</dbReference>
<dbReference type="Proteomes" id="UP001338137">
    <property type="component" value="Unassembled WGS sequence"/>
</dbReference>
<reference evidence="1 2" key="1">
    <citation type="submission" date="2023-03" db="EMBL/GenBank/DDBJ databases">
        <title>Bacillus Genome Sequencing.</title>
        <authorList>
            <person name="Dunlap C."/>
        </authorList>
    </citation>
    <scope>NUCLEOTIDE SEQUENCE [LARGE SCALE GENOMIC DNA]</scope>
    <source>
        <strain evidence="1 2">BD-533</strain>
    </source>
</reference>
<evidence type="ECO:0000313" key="1">
    <source>
        <dbReference type="EMBL" id="MEC0226287.1"/>
    </source>
</evidence>
<evidence type="ECO:0000313" key="2">
    <source>
        <dbReference type="Proteomes" id="UP001338137"/>
    </source>
</evidence>
<proteinExistence type="predicted"/>
<organism evidence="1 2">
    <name type="scientific">Paenibacillus alba</name>
    <dbReference type="NCBI Taxonomy" id="1197127"/>
    <lineage>
        <taxon>Bacteria</taxon>
        <taxon>Bacillati</taxon>
        <taxon>Bacillota</taxon>
        <taxon>Bacilli</taxon>
        <taxon>Bacillales</taxon>
        <taxon>Paenibacillaceae</taxon>
        <taxon>Paenibacillus</taxon>
    </lineage>
</organism>